<dbReference type="PROSITE" id="PS51375">
    <property type="entry name" value="PPR"/>
    <property type="match status" value="2"/>
</dbReference>
<dbReference type="AlphaFoldDB" id="A0AAD5NME2"/>
<keyword evidence="5" id="KW-1185">Reference proteome</keyword>
<reference evidence="4" key="2">
    <citation type="submission" date="2023-02" db="EMBL/GenBank/DDBJ databases">
        <authorList>
            <person name="Swenson N.G."/>
            <person name="Wegrzyn J.L."/>
            <person name="Mcevoy S.L."/>
        </authorList>
    </citation>
    <scope>NUCLEOTIDE SEQUENCE</scope>
    <source>
        <strain evidence="4">91603</strain>
        <tissue evidence="4">Leaf</tissue>
    </source>
</reference>
<dbReference type="Pfam" id="PF13041">
    <property type="entry name" value="PPR_2"/>
    <property type="match status" value="1"/>
</dbReference>
<evidence type="ECO:0000256" key="3">
    <source>
        <dbReference type="PROSITE-ProRule" id="PRU00708"/>
    </source>
</evidence>
<keyword evidence="2" id="KW-0677">Repeat</keyword>
<dbReference type="PANTHER" id="PTHR47934">
    <property type="entry name" value="PENTATRICOPEPTIDE REPEAT-CONTAINING PROTEIN PET309, MITOCHONDRIAL"/>
    <property type="match status" value="1"/>
</dbReference>
<dbReference type="Proteomes" id="UP001064489">
    <property type="component" value="Chromosome 10"/>
</dbReference>
<comment type="caution">
    <text evidence="4">The sequence shown here is derived from an EMBL/GenBank/DDBJ whole genome shotgun (WGS) entry which is preliminary data.</text>
</comment>
<organism evidence="4 5">
    <name type="scientific">Acer negundo</name>
    <name type="common">Box elder</name>
    <dbReference type="NCBI Taxonomy" id="4023"/>
    <lineage>
        <taxon>Eukaryota</taxon>
        <taxon>Viridiplantae</taxon>
        <taxon>Streptophyta</taxon>
        <taxon>Embryophyta</taxon>
        <taxon>Tracheophyta</taxon>
        <taxon>Spermatophyta</taxon>
        <taxon>Magnoliopsida</taxon>
        <taxon>eudicotyledons</taxon>
        <taxon>Gunneridae</taxon>
        <taxon>Pentapetalae</taxon>
        <taxon>rosids</taxon>
        <taxon>malvids</taxon>
        <taxon>Sapindales</taxon>
        <taxon>Sapindaceae</taxon>
        <taxon>Hippocastanoideae</taxon>
        <taxon>Acereae</taxon>
        <taxon>Acer</taxon>
    </lineage>
</organism>
<evidence type="ECO:0008006" key="6">
    <source>
        <dbReference type="Google" id="ProtNLM"/>
    </source>
</evidence>
<accession>A0AAD5NME2</accession>
<feature type="repeat" description="PPR" evidence="3">
    <location>
        <begin position="16"/>
        <end position="50"/>
    </location>
</feature>
<dbReference type="InterPro" id="IPR002885">
    <property type="entry name" value="PPR_rpt"/>
</dbReference>
<protein>
    <recommendedName>
        <fullName evidence="6">Pentatricopeptide repeat-containing protein</fullName>
    </recommendedName>
</protein>
<dbReference type="GO" id="GO:0005739">
    <property type="term" value="C:mitochondrion"/>
    <property type="evidence" value="ECO:0007669"/>
    <property type="project" value="TreeGrafter"/>
</dbReference>
<dbReference type="EMBL" id="JAJSOW010000105">
    <property type="protein sequence ID" value="KAI9166142.1"/>
    <property type="molecule type" value="Genomic_DNA"/>
</dbReference>
<dbReference type="GO" id="GO:0007005">
    <property type="term" value="P:mitochondrion organization"/>
    <property type="evidence" value="ECO:0007669"/>
    <property type="project" value="TreeGrafter"/>
</dbReference>
<feature type="repeat" description="PPR" evidence="3">
    <location>
        <begin position="51"/>
        <end position="85"/>
    </location>
</feature>
<dbReference type="InterPro" id="IPR051114">
    <property type="entry name" value="Mito_RNA_Proc_CCM1"/>
</dbReference>
<reference evidence="4" key="1">
    <citation type="journal article" date="2022" name="Plant J.">
        <title>Strategies of tolerance reflected in two North American maple genomes.</title>
        <authorList>
            <person name="McEvoy S.L."/>
            <person name="Sezen U.U."/>
            <person name="Trouern-Trend A."/>
            <person name="McMahon S.M."/>
            <person name="Schaberg P.G."/>
            <person name="Yang J."/>
            <person name="Wegrzyn J.L."/>
            <person name="Swenson N.G."/>
        </authorList>
    </citation>
    <scope>NUCLEOTIDE SEQUENCE</scope>
    <source>
        <strain evidence="4">91603</strain>
    </source>
</reference>
<dbReference type="NCBIfam" id="TIGR00756">
    <property type="entry name" value="PPR"/>
    <property type="match status" value="2"/>
</dbReference>
<evidence type="ECO:0000313" key="4">
    <source>
        <dbReference type="EMBL" id="KAI9166142.1"/>
    </source>
</evidence>
<dbReference type="GO" id="GO:0003729">
    <property type="term" value="F:mRNA binding"/>
    <property type="evidence" value="ECO:0007669"/>
    <property type="project" value="TreeGrafter"/>
</dbReference>
<dbReference type="Pfam" id="PF12854">
    <property type="entry name" value="PPR_1"/>
    <property type="match status" value="1"/>
</dbReference>
<sequence>MKYVFEQMQEKGLKIDAVTYTSMIHWLSNSGDVDGAVKIWEEMKYECRCPTVVLYTTYLKILFGDNRVKEATDVYKEMLQSGLSPNCYTYIVLMEHGTPC</sequence>
<name>A0AAD5NME2_ACENE</name>
<dbReference type="InterPro" id="IPR011990">
    <property type="entry name" value="TPR-like_helical_dom_sf"/>
</dbReference>
<evidence type="ECO:0000256" key="2">
    <source>
        <dbReference type="ARBA" id="ARBA00022737"/>
    </source>
</evidence>
<dbReference type="PANTHER" id="PTHR47934:SF28">
    <property type="entry name" value="OS04G0488500 PROTEIN"/>
    <property type="match status" value="1"/>
</dbReference>
<dbReference type="Gene3D" id="1.25.40.10">
    <property type="entry name" value="Tetratricopeptide repeat domain"/>
    <property type="match status" value="1"/>
</dbReference>
<dbReference type="GO" id="GO:0006396">
    <property type="term" value="P:RNA processing"/>
    <property type="evidence" value="ECO:0007669"/>
    <property type="project" value="TreeGrafter"/>
</dbReference>
<evidence type="ECO:0000313" key="5">
    <source>
        <dbReference type="Proteomes" id="UP001064489"/>
    </source>
</evidence>
<proteinExistence type="inferred from homology"/>
<comment type="similarity">
    <text evidence="1">Belongs to the PPR family. P subfamily.</text>
</comment>
<evidence type="ECO:0000256" key="1">
    <source>
        <dbReference type="ARBA" id="ARBA00007626"/>
    </source>
</evidence>
<gene>
    <name evidence="4" type="ORF">LWI28_026935</name>
</gene>